<dbReference type="Pfam" id="PF20092">
    <property type="entry name" value="DUF6483"/>
    <property type="match status" value="1"/>
</dbReference>
<evidence type="ECO:0000313" key="1">
    <source>
        <dbReference type="EMBL" id="CDS84415.1"/>
    </source>
</evidence>
<gene>
    <name evidence="3" type="ORF">BN1095_630021</name>
    <name evidence="1" type="ORF">BN1096_340020</name>
    <name evidence="2" type="ORF">BN1097_350024</name>
    <name evidence="4" type="ORF">KRM00_002904</name>
    <name evidence="5" type="ORF">KRQ00_003657</name>
    <name evidence="7" type="ORF">SAMEA1402399_01960</name>
    <name evidence="6" type="ORF">SAMEA3375112_01013</name>
</gene>
<evidence type="ECO:0000313" key="5">
    <source>
        <dbReference type="EMBL" id="HBH2621845.1"/>
    </source>
</evidence>
<dbReference type="PATRIC" id="fig|1496.1371.peg.1795"/>
<dbReference type="GeneID" id="66353401"/>
<dbReference type="EMBL" id="FUPS01000003">
    <property type="protein sequence ID" value="SJS02963.1"/>
    <property type="molecule type" value="Genomic_DNA"/>
</dbReference>
<dbReference type="Proteomes" id="UP000411588">
    <property type="component" value="Unassembled WGS sequence"/>
</dbReference>
<name>A0A031WG56_CLODI</name>
<sequence>MAIVDKIFNEIKLMVARLLLGKKYSEYEEKDLVYNTEEEVILITLKRLVFQGNVNEAEEILFDKAKSVNSENMQYIAIEFYTMLMEKTDEELEAMNFSKQEVYQGIEDIRKVLNLE</sequence>
<proteinExistence type="predicted"/>
<evidence type="ECO:0000313" key="6">
    <source>
        <dbReference type="EMBL" id="SJS02963.1"/>
    </source>
</evidence>
<dbReference type="Proteomes" id="UP000878956">
    <property type="component" value="Unassembled WGS sequence"/>
</dbReference>
<protein>
    <submittedName>
        <fullName evidence="1">Uncharacterized protein</fullName>
    </submittedName>
</protein>
<dbReference type="Proteomes" id="UP000189137">
    <property type="component" value="Unassembled WGS sequence"/>
</dbReference>
<dbReference type="EMBL" id="LK932485">
    <property type="protein sequence ID" value="CDS84415.1"/>
    <property type="molecule type" value="Genomic_DNA"/>
</dbReference>
<reference evidence="1" key="1">
    <citation type="submission" date="2014-07" db="EMBL/GenBank/DDBJ databases">
        <authorList>
            <person name="Monot Marc"/>
        </authorList>
    </citation>
    <scope>NUCLEOTIDE SEQUENCE</scope>
    <source>
        <strain evidence="3">7032989</strain>
        <strain evidence="2">7032994</strain>
    </source>
</reference>
<dbReference type="AlphaFoldDB" id="A0A031WG56"/>
<dbReference type="InterPro" id="IPR045507">
    <property type="entry name" value="DUF6483"/>
</dbReference>
<evidence type="ECO:0000313" key="8">
    <source>
        <dbReference type="Proteomes" id="UP000189137"/>
    </source>
</evidence>
<dbReference type="RefSeq" id="WP_003437137.1">
    <property type="nucleotide sequence ID" value="NZ_AP025558.1"/>
</dbReference>
<reference evidence="4" key="3">
    <citation type="journal article" date="2018" name="Genome Biol.">
        <title>SKESA: strategic k-mer extension for scrupulous assemblies.</title>
        <authorList>
            <person name="Souvorov A."/>
            <person name="Agarwala R."/>
            <person name="Lipman D.J."/>
        </authorList>
    </citation>
    <scope>NUCLEOTIDE SEQUENCE</scope>
    <source>
        <strain evidence="5">Clostridioides</strain>
        <strain evidence="4">HN1000</strain>
    </source>
</reference>
<accession>A0A031WG56</accession>
<dbReference type="EMBL" id="CAADAN010000006">
    <property type="protein sequence ID" value="VFD32261.1"/>
    <property type="molecule type" value="Genomic_DNA"/>
</dbReference>
<dbReference type="EMBL" id="LK932371">
    <property type="protein sequence ID" value="CDS84863.1"/>
    <property type="molecule type" value="Genomic_DNA"/>
</dbReference>
<dbReference type="EMBL" id="DAEQIJ010000028">
    <property type="protein sequence ID" value="HBH2621845.1"/>
    <property type="molecule type" value="Genomic_DNA"/>
</dbReference>
<organism evidence="1">
    <name type="scientific">Clostridioides difficile</name>
    <name type="common">Peptoclostridium difficile</name>
    <dbReference type="NCBI Taxonomy" id="1496"/>
    <lineage>
        <taxon>Bacteria</taxon>
        <taxon>Bacillati</taxon>
        <taxon>Bacillota</taxon>
        <taxon>Clostridia</taxon>
        <taxon>Peptostreptococcales</taxon>
        <taxon>Peptostreptococcaceae</taxon>
        <taxon>Clostridioides</taxon>
    </lineage>
</organism>
<evidence type="ECO:0000313" key="3">
    <source>
        <dbReference type="EMBL" id="CDT66823.1"/>
    </source>
</evidence>
<dbReference type="Proteomes" id="UP000879542">
    <property type="component" value="Unassembled WGS sequence"/>
</dbReference>
<reference evidence="6 8" key="2">
    <citation type="submission" date="2017-02" db="EMBL/GenBank/DDBJ databases">
        <authorList>
            <consortium name="Pathogen Informatics"/>
        </authorList>
    </citation>
    <scope>NUCLEOTIDE SEQUENCE [LARGE SCALE GENOMIC DNA]</scope>
    <source>
        <strain evidence="9">clo34</strain>
        <strain evidence="7">Clo34</strain>
        <strain evidence="6 8">VRECD0157</strain>
    </source>
</reference>
<evidence type="ECO:0000313" key="9">
    <source>
        <dbReference type="Proteomes" id="UP000411588"/>
    </source>
</evidence>
<dbReference type="EMBL" id="DAEPXK010000036">
    <property type="protein sequence ID" value="HBH1543377.1"/>
    <property type="molecule type" value="Genomic_DNA"/>
</dbReference>
<dbReference type="KEGG" id="pdf:CD630DERM_08970"/>
<reference evidence="4" key="4">
    <citation type="submission" date="2021-06" db="EMBL/GenBank/DDBJ databases">
        <authorList>
            <consortium name="NCBI Pathogen Detection Project"/>
        </authorList>
    </citation>
    <scope>NUCLEOTIDE SEQUENCE</scope>
    <source>
        <strain evidence="5">Clostridioides</strain>
        <strain evidence="4">HN1000</strain>
    </source>
</reference>
<evidence type="ECO:0000313" key="7">
    <source>
        <dbReference type="EMBL" id="VFD32261.1"/>
    </source>
</evidence>
<evidence type="ECO:0000313" key="4">
    <source>
        <dbReference type="EMBL" id="HBH1543377.1"/>
    </source>
</evidence>
<dbReference type="EMBL" id="LK933327">
    <property type="protein sequence ID" value="CDT66823.1"/>
    <property type="molecule type" value="Genomic_DNA"/>
</dbReference>
<evidence type="ECO:0000313" key="2">
    <source>
        <dbReference type="EMBL" id="CDS84863.1"/>
    </source>
</evidence>